<keyword evidence="6" id="KW-0408">Iron</keyword>
<proteinExistence type="inferred from homology"/>
<dbReference type="InterPro" id="IPR036396">
    <property type="entry name" value="Cyt_P450_sf"/>
</dbReference>
<comment type="similarity">
    <text evidence="2">Belongs to the cytochrome P450 family.</text>
</comment>
<evidence type="ECO:0000256" key="6">
    <source>
        <dbReference type="ARBA" id="ARBA00023004"/>
    </source>
</evidence>
<evidence type="ECO:0000256" key="8">
    <source>
        <dbReference type="SAM" id="MobiDB-lite"/>
    </source>
</evidence>
<keyword evidence="7" id="KW-0503">Monooxygenase</keyword>
<dbReference type="OrthoDB" id="6764281at2759"/>
<dbReference type="PANTHER" id="PTHR47944">
    <property type="entry name" value="CYTOCHROME P450 98A9"/>
    <property type="match status" value="1"/>
</dbReference>
<evidence type="ECO:0000256" key="2">
    <source>
        <dbReference type="ARBA" id="ARBA00010617"/>
    </source>
</evidence>
<protein>
    <submittedName>
        <fullName evidence="9">Cytochrome P450</fullName>
    </submittedName>
</protein>
<evidence type="ECO:0000256" key="4">
    <source>
        <dbReference type="ARBA" id="ARBA00022723"/>
    </source>
</evidence>
<dbReference type="EMBL" id="CP097511">
    <property type="protein sequence ID" value="URE48980.1"/>
    <property type="molecule type" value="Genomic_DNA"/>
</dbReference>
<feature type="compositionally biased region" description="Low complexity" evidence="8">
    <location>
        <begin position="33"/>
        <end position="48"/>
    </location>
</feature>
<reference evidence="9" key="1">
    <citation type="submission" date="2022-05" db="EMBL/GenBank/DDBJ databases">
        <title>The Musa troglodytarum L. genome provides insights into the mechanism of non-climacteric behaviour and enrichment of carotenoids.</title>
        <authorList>
            <person name="Wang J."/>
        </authorList>
    </citation>
    <scope>NUCLEOTIDE SEQUENCE</scope>
    <source>
        <tissue evidence="9">Leaf</tissue>
    </source>
</reference>
<sequence>WHTCRRCARKRCVCTRPPLSACRTSPTRSARWTATASPATVASSSTSGPSGGTRRCGRTRWCSTPTASSPAARSQVRPHGNDFEFILRSWEKDLLGKLTGMVFVQYMLGALVHSFDWRLPDGEEELDMEEKHGLTISKAVPLKVLLTPRLSAAAYI</sequence>
<gene>
    <name evidence="9" type="ORF">MUK42_14231</name>
</gene>
<keyword evidence="5" id="KW-0560">Oxidoreductase</keyword>
<feature type="region of interest" description="Disordered" evidence="8">
    <location>
        <begin position="33"/>
        <end position="75"/>
    </location>
</feature>
<dbReference type="GO" id="GO:0005506">
    <property type="term" value="F:iron ion binding"/>
    <property type="evidence" value="ECO:0007669"/>
    <property type="project" value="InterPro"/>
</dbReference>
<name>A0A9E7LFI7_9LILI</name>
<dbReference type="GO" id="GO:0016705">
    <property type="term" value="F:oxidoreductase activity, acting on paired donors, with incorporation or reduction of molecular oxygen"/>
    <property type="evidence" value="ECO:0007669"/>
    <property type="project" value="InterPro"/>
</dbReference>
<evidence type="ECO:0000256" key="1">
    <source>
        <dbReference type="ARBA" id="ARBA00001971"/>
    </source>
</evidence>
<keyword evidence="4" id="KW-0479">Metal-binding</keyword>
<evidence type="ECO:0000313" key="9">
    <source>
        <dbReference type="EMBL" id="URE48980.1"/>
    </source>
</evidence>
<feature type="non-terminal residue" evidence="9">
    <location>
        <position position="1"/>
    </location>
</feature>
<feature type="compositionally biased region" description="Low complexity" evidence="8">
    <location>
        <begin position="59"/>
        <end position="72"/>
    </location>
</feature>
<dbReference type="SUPFAM" id="SSF48264">
    <property type="entry name" value="Cytochrome P450"/>
    <property type="match status" value="1"/>
</dbReference>
<keyword evidence="3" id="KW-0349">Heme</keyword>
<dbReference type="GO" id="GO:0004497">
    <property type="term" value="F:monooxygenase activity"/>
    <property type="evidence" value="ECO:0007669"/>
    <property type="project" value="UniProtKB-KW"/>
</dbReference>
<organism evidence="9 10">
    <name type="scientific">Musa troglodytarum</name>
    <name type="common">fe'i banana</name>
    <dbReference type="NCBI Taxonomy" id="320322"/>
    <lineage>
        <taxon>Eukaryota</taxon>
        <taxon>Viridiplantae</taxon>
        <taxon>Streptophyta</taxon>
        <taxon>Embryophyta</taxon>
        <taxon>Tracheophyta</taxon>
        <taxon>Spermatophyta</taxon>
        <taxon>Magnoliopsida</taxon>
        <taxon>Liliopsida</taxon>
        <taxon>Zingiberales</taxon>
        <taxon>Musaceae</taxon>
        <taxon>Musa</taxon>
    </lineage>
</organism>
<accession>A0A9E7LFI7</accession>
<evidence type="ECO:0000256" key="3">
    <source>
        <dbReference type="ARBA" id="ARBA00022617"/>
    </source>
</evidence>
<comment type="cofactor">
    <cofactor evidence="1">
        <name>heme</name>
        <dbReference type="ChEBI" id="CHEBI:30413"/>
    </cofactor>
</comment>
<dbReference type="Proteomes" id="UP001055439">
    <property type="component" value="Chromosome 9"/>
</dbReference>
<evidence type="ECO:0000256" key="7">
    <source>
        <dbReference type="ARBA" id="ARBA00023033"/>
    </source>
</evidence>
<dbReference type="AlphaFoldDB" id="A0A9E7LFI7"/>
<keyword evidence="10" id="KW-1185">Reference proteome</keyword>
<dbReference type="GO" id="GO:0020037">
    <property type="term" value="F:heme binding"/>
    <property type="evidence" value="ECO:0007669"/>
    <property type="project" value="InterPro"/>
</dbReference>
<dbReference type="PANTHER" id="PTHR47944:SF18">
    <property type="entry name" value="FLAVONOID 3'-MONOOXYGENASE"/>
    <property type="match status" value="1"/>
</dbReference>
<evidence type="ECO:0000256" key="5">
    <source>
        <dbReference type="ARBA" id="ARBA00023002"/>
    </source>
</evidence>
<evidence type="ECO:0000313" key="10">
    <source>
        <dbReference type="Proteomes" id="UP001055439"/>
    </source>
</evidence>